<proteinExistence type="predicted"/>
<evidence type="ECO:0000313" key="1">
    <source>
        <dbReference type="EMBL" id="MBR8644320.1"/>
    </source>
</evidence>
<reference evidence="1" key="1">
    <citation type="submission" date="2021-04" db="EMBL/GenBank/DDBJ databases">
        <title>Whole genome sequencing of Enterococci isolates from hospitalized patients.</title>
        <authorList>
            <person name="Ogoti B.M."/>
            <person name="Onyambu F.G."/>
        </authorList>
    </citation>
    <scope>NUCLEOTIDE SEQUENCE</scope>
    <source>
        <strain evidence="1">242</strain>
    </source>
</reference>
<dbReference type="EMBL" id="JAGTPW010000007">
    <property type="protein sequence ID" value="MBR8644320.1"/>
    <property type="molecule type" value="Genomic_DNA"/>
</dbReference>
<accession>A0A941FMN7</accession>
<dbReference type="AlphaFoldDB" id="A0A941FMN7"/>
<dbReference type="InterPro" id="IPR007554">
    <property type="entry name" value="Glycerophosphate_synth"/>
</dbReference>
<dbReference type="GO" id="GO:0016020">
    <property type="term" value="C:membrane"/>
    <property type="evidence" value="ECO:0007669"/>
    <property type="project" value="InterPro"/>
</dbReference>
<evidence type="ECO:0000313" key="2">
    <source>
        <dbReference type="Proteomes" id="UP000680045"/>
    </source>
</evidence>
<dbReference type="Pfam" id="PF04464">
    <property type="entry name" value="Glyphos_transf"/>
    <property type="match status" value="1"/>
</dbReference>
<protein>
    <submittedName>
        <fullName evidence="1">CDP-glycerol glycerophosphotransferase family protein</fullName>
    </submittedName>
</protein>
<gene>
    <name evidence="1" type="ORF">KEH51_05800</name>
</gene>
<dbReference type="GO" id="GO:0047355">
    <property type="term" value="F:CDP-glycerol glycerophosphotransferase activity"/>
    <property type="evidence" value="ECO:0007669"/>
    <property type="project" value="InterPro"/>
</dbReference>
<dbReference type="Proteomes" id="UP000680045">
    <property type="component" value="Unassembled WGS sequence"/>
</dbReference>
<name>A0A941FMN7_9BACI</name>
<sequence>MFKTTEEIIDTITNIDEINMQYKERYGLFREKYCGIEDGKATQRIVDKFLMIDS</sequence>
<organism evidence="1 2">
    <name type="scientific">Peribacillus frigoritolerans</name>
    <dbReference type="NCBI Taxonomy" id="450367"/>
    <lineage>
        <taxon>Bacteria</taxon>
        <taxon>Bacillati</taxon>
        <taxon>Bacillota</taxon>
        <taxon>Bacilli</taxon>
        <taxon>Bacillales</taxon>
        <taxon>Bacillaceae</taxon>
        <taxon>Peribacillus</taxon>
    </lineage>
</organism>
<comment type="caution">
    <text evidence="1">The sequence shown here is derived from an EMBL/GenBank/DDBJ whole genome shotgun (WGS) entry which is preliminary data.</text>
</comment>